<accession>A0ABR4NGX5</accession>
<dbReference type="InterPro" id="IPR014043">
    <property type="entry name" value="Acyl_transferase_dom"/>
</dbReference>
<gene>
    <name evidence="7" type="primary">MCT1</name>
    <name evidence="7" type="ORF">HK105_201558</name>
</gene>
<dbReference type="SUPFAM" id="SSF55048">
    <property type="entry name" value="Probable ACP-binding domain of malonyl-CoA ACP transacylase"/>
    <property type="match status" value="1"/>
</dbReference>
<dbReference type="Proteomes" id="UP001527925">
    <property type="component" value="Unassembled WGS sequence"/>
</dbReference>
<dbReference type="InterPro" id="IPR024925">
    <property type="entry name" value="Malonyl_CoA-ACP_transAc"/>
</dbReference>
<dbReference type="EC" id="2.3.1.39" evidence="2"/>
<dbReference type="Gene3D" id="3.30.70.250">
    <property type="entry name" value="Malonyl-CoA ACP transacylase, ACP-binding"/>
    <property type="match status" value="1"/>
</dbReference>
<name>A0ABR4NGX5_9FUNG</name>
<dbReference type="SMART" id="SM00827">
    <property type="entry name" value="PKS_AT"/>
    <property type="match status" value="1"/>
</dbReference>
<keyword evidence="3 7" id="KW-0808">Transferase</keyword>
<organism evidence="7 8">
    <name type="scientific">Polyrhizophydium stewartii</name>
    <dbReference type="NCBI Taxonomy" id="2732419"/>
    <lineage>
        <taxon>Eukaryota</taxon>
        <taxon>Fungi</taxon>
        <taxon>Fungi incertae sedis</taxon>
        <taxon>Chytridiomycota</taxon>
        <taxon>Chytridiomycota incertae sedis</taxon>
        <taxon>Chytridiomycetes</taxon>
        <taxon>Rhizophydiales</taxon>
        <taxon>Rhizophydiales incertae sedis</taxon>
        <taxon>Polyrhizophydium</taxon>
    </lineage>
</organism>
<dbReference type="InterPro" id="IPR016036">
    <property type="entry name" value="Malonyl_transacylase_ACP-bd"/>
</dbReference>
<evidence type="ECO:0000256" key="1">
    <source>
        <dbReference type="ARBA" id="ARBA00008217"/>
    </source>
</evidence>
<evidence type="ECO:0000313" key="7">
    <source>
        <dbReference type="EMBL" id="KAL2918724.1"/>
    </source>
</evidence>
<dbReference type="InterPro" id="IPR001227">
    <property type="entry name" value="Ac_transferase_dom_sf"/>
</dbReference>
<dbReference type="PIRSF" id="PIRSF000446">
    <property type="entry name" value="Mct"/>
    <property type="match status" value="1"/>
</dbReference>
<keyword evidence="4 7" id="KW-0012">Acyltransferase</keyword>
<sequence length="289" mass="31791">MGADIYRDFPAARDVIDECNDIVGGGLRELMFDGPQKQLTSTINAQPAILCHSIAILRVLEQNFDFNINSALVATGALKLEDAMRLVRLRGQSMQSSVTNKETIMRALVVTGDHLEDIEQTMQRIQRSLPEGEVAEIANINSRTQIVLSGTVKGVEYAASIVHTKGFAGRSLPLPVSAPFHCSLMAPAAEVMGPALEAVQFSQPAIDVVSNVTGRPFKSAAEIGPLLKRQIVETVQWERSLRYAKEDFVFDWIVVGPSRVLSNLLRKEFPHDVIRPLSTSSELSAWRPQ</sequence>
<dbReference type="SUPFAM" id="SSF52151">
    <property type="entry name" value="FabD/lysophospholipase-like"/>
    <property type="match status" value="1"/>
</dbReference>
<comment type="catalytic activity">
    <reaction evidence="5">
        <text>holo-[ACP] + malonyl-CoA = malonyl-[ACP] + CoA</text>
        <dbReference type="Rhea" id="RHEA:41792"/>
        <dbReference type="Rhea" id="RHEA-COMP:9623"/>
        <dbReference type="Rhea" id="RHEA-COMP:9685"/>
        <dbReference type="ChEBI" id="CHEBI:57287"/>
        <dbReference type="ChEBI" id="CHEBI:57384"/>
        <dbReference type="ChEBI" id="CHEBI:64479"/>
        <dbReference type="ChEBI" id="CHEBI:78449"/>
        <dbReference type="EC" id="2.3.1.39"/>
    </reaction>
</comment>
<dbReference type="InterPro" id="IPR016035">
    <property type="entry name" value="Acyl_Trfase/lysoPLipase"/>
</dbReference>
<comment type="similarity">
    <text evidence="1">Belongs to the FabD family.</text>
</comment>
<dbReference type="PANTHER" id="PTHR42681:SF1">
    <property type="entry name" value="MALONYL-COA-ACYL CARRIER PROTEIN TRANSACYLASE, MITOCHONDRIAL"/>
    <property type="match status" value="1"/>
</dbReference>
<evidence type="ECO:0000256" key="2">
    <source>
        <dbReference type="ARBA" id="ARBA00013258"/>
    </source>
</evidence>
<evidence type="ECO:0000259" key="6">
    <source>
        <dbReference type="SMART" id="SM00827"/>
    </source>
</evidence>
<dbReference type="InterPro" id="IPR050858">
    <property type="entry name" value="Mal-CoA-ACP_Trans/PKS_FabD"/>
</dbReference>
<comment type="caution">
    <text evidence="7">The sequence shown here is derived from an EMBL/GenBank/DDBJ whole genome shotgun (WGS) entry which is preliminary data.</text>
</comment>
<proteinExistence type="inferred from homology"/>
<evidence type="ECO:0000256" key="5">
    <source>
        <dbReference type="ARBA" id="ARBA00048462"/>
    </source>
</evidence>
<keyword evidence="8" id="KW-1185">Reference proteome</keyword>
<dbReference type="PANTHER" id="PTHR42681">
    <property type="entry name" value="MALONYL-COA-ACYL CARRIER PROTEIN TRANSACYLASE, MITOCHONDRIAL"/>
    <property type="match status" value="1"/>
</dbReference>
<dbReference type="Gene3D" id="3.40.366.10">
    <property type="entry name" value="Malonyl-Coenzyme A Acyl Carrier Protein, domain 2"/>
    <property type="match status" value="1"/>
</dbReference>
<evidence type="ECO:0000256" key="3">
    <source>
        <dbReference type="ARBA" id="ARBA00022679"/>
    </source>
</evidence>
<dbReference type="EMBL" id="JADGIZ020000005">
    <property type="protein sequence ID" value="KAL2918724.1"/>
    <property type="molecule type" value="Genomic_DNA"/>
</dbReference>
<reference evidence="7 8" key="1">
    <citation type="submission" date="2023-09" db="EMBL/GenBank/DDBJ databases">
        <title>Pangenome analysis of Batrachochytrium dendrobatidis and related Chytrids.</title>
        <authorList>
            <person name="Yacoub M.N."/>
            <person name="Stajich J.E."/>
            <person name="James T.Y."/>
        </authorList>
    </citation>
    <scope>NUCLEOTIDE SEQUENCE [LARGE SCALE GENOMIC DNA]</scope>
    <source>
        <strain evidence="7 8">JEL0888</strain>
    </source>
</reference>
<evidence type="ECO:0000313" key="8">
    <source>
        <dbReference type="Proteomes" id="UP001527925"/>
    </source>
</evidence>
<dbReference type="GO" id="GO:0004314">
    <property type="term" value="F:[acyl-carrier-protein] S-malonyltransferase activity"/>
    <property type="evidence" value="ECO:0007669"/>
    <property type="project" value="UniProtKB-EC"/>
</dbReference>
<evidence type="ECO:0000256" key="4">
    <source>
        <dbReference type="ARBA" id="ARBA00023315"/>
    </source>
</evidence>
<protein>
    <recommendedName>
        <fullName evidence="2">[acyl-carrier-protein] S-malonyltransferase</fullName>
        <ecNumber evidence="2">2.3.1.39</ecNumber>
    </recommendedName>
</protein>
<feature type="domain" description="Malonyl-CoA:ACP transacylase (MAT)" evidence="6">
    <location>
        <begin position="1"/>
        <end position="289"/>
    </location>
</feature>